<dbReference type="GO" id="GO:0016020">
    <property type="term" value="C:membrane"/>
    <property type="evidence" value="ECO:0007669"/>
    <property type="project" value="UniProtKB-SubCell"/>
</dbReference>
<evidence type="ECO:0000256" key="7">
    <source>
        <dbReference type="ARBA" id="ARBA00022692"/>
    </source>
</evidence>
<dbReference type="Pfam" id="PF14310">
    <property type="entry name" value="Fn3-like"/>
    <property type="match status" value="1"/>
</dbReference>
<evidence type="ECO:0000256" key="12">
    <source>
        <dbReference type="ARBA" id="ARBA00023277"/>
    </source>
</evidence>
<dbReference type="SMART" id="SM01217">
    <property type="entry name" value="Fn3_like"/>
    <property type="match status" value="1"/>
</dbReference>
<evidence type="ECO:0000256" key="8">
    <source>
        <dbReference type="ARBA" id="ARBA00022801"/>
    </source>
</evidence>
<dbReference type="EMBL" id="CVQH01026194">
    <property type="protein sequence ID" value="CRK40212.1"/>
    <property type="molecule type" value="Genomic_DNA"/>
</dbReference>
<dbReference type="GO" id="GO:0016024">
    <property type="term" value="P:CDP-diacylglycerol biosynthetic process"/>
    <property type="evidence" value="ECO:0007669"/>
    <property type="project" value="UniProtKB-UniPathway"/>
</dbReference>
<evidence type="ECO:0000256" key="16">
    <source>
        <dbReference type="RuleBase" id="RU361161"/>
    </source>
</evidence>
<dbReference type="InterPro" id="IPR037524">
    <property type="entry name" value="PA14/GLEYA"/>
</dbReference>
<evidence type="ECO:0000259" key="19">
    <source>
        <dbReference type="PROSITE" id="PS51820"/>
    </source>
</evidence>
<dbReference type="GO" id="GO:0004605">
    <property type="term" value="F:phosphatidate cytidylyltransferase activity"/>
    <property type="evidence" value="ECO:0007669"/>
    <property type="project" value="UniProtKB-EC"/>
</dbReference>
<dbReference type="Proteomes" id="UP000044602">
    <property type="component" value="Unassembled WGS sequence"/>
</dbReference>
<dbReference type="Gene3D" id="2.60.40.10">
    <property type="entry name" value="Immunoglobulins"/>
    <property type="match status" value="1"/>
</dbReference>
<keyword evidence="13 16" id="KW-0326">Glycosidase</keyword>
<comment type="pathway">
    <text evidence="3 16">Glycan metabolism; cellulose degradation.</text>
</comment>
<reference evidence="21" key="1">
    <citation type="submission" date="2015-05" db="EMBL/GenBank/DDBJ databases">
        <authorList>
            <person name="Fogelqvist Johan"/>
        </authorList>
    </citation>
    <scope>NUCLEOTIDE SEQUENCE [LARGE SCALE GENOMIC DNA]</scope>
</reference>
<dbReference type="PANTHER" id="PTHR42715:SF3">
    <property type="entry name" value="BETA-GLUCOSIDASE B-RELATED"/>
    <property type="match status" value="1"/>
</dbReference>
<dbReference type="Pfam" id="PF00933">
    <property type="entry name" value="Glyco_hydro_3"/>
    <property type="match status" value="1"/>
</dbReference>
<feature type="transmembrane region" description="Helical" evidence="18">
    <location>
        <begin position="105"/>
        <end position="122"/>
    </location>
</feature>
<dbReference type="STRING" id="100787.A0A0G4N182"/>
<evidence type="ECO:0000256" key="13">
    <source>
        <dbReference type="ARBA" id="ARBA00023295"/>
    </source>
</evidence>
<dbReference type="InterPro" id="IPR013783">
    <property type="entry name" value="Ig-like_fold"/>
</dbReference>
<dbReference type="Gene3D" id="3.20.20.300">
    <property type="entry name" value="Glycoside hydrolase, family 3, N-terminal domain"/>
    <property type="match status" value="1"/>
</dbReference>
<dbReference type="Pfam" id="PF01148">
    <property type="entry name" value="CTP_transf_1"/>
    <property type="match status" value="1"/>
</dbReference>
<evidence type="ECO:0000256" key="18">
    <source>
        <dbReference type="SAM" id="Phobius"/>
    </source>
</evidence>
<dbReference type="EC" id="2.7.7.41" evidence="15"/>
<dbReference type="SUPFAM" id="SSF52279">
    <property type="entry name" value="Beta-D-glucan exohydrolase, C-terminal domain"/>
    <property type="match status" value="1"/>
</dbReference>
<dbReference type="EC" id="3.2.1.21" evidence="16"/>
<keyword evidence="12 16" id="KW-0119">Carbohydrate metabolism</keyword>
<dbReference type="UniPathway" id="UPA00696"/>
<feature type="region of interest" description="Disordered" evidence="17">
    <location>
        <begin position="37"/>
        <end position="76"/>
    </location>
</feature>
<evidence type="ECO:0000256" key="2">
    <source>
        <dbReference type="ARBA" id="ARBA00004141"/>
    </source>
</evidence>
<keyword evidence="21" id="KW-1185">Reference proteome</keyword>
<comment type="pathway">
    <text evidence="15">Phospholipid metabolism; CDP-diacylglycerol biosynthesis; CDP-diacylglycerol from sn-glycerol 3-phosphate: step 3/3.</text>
</comment>
<keyword evidence="8 16" id="KW-0378">Hydrolase</keyword>
<dbReference type="InterPro" id="IPR036881">
    <property type="entry name" value="Glyco_hydro_3_C_sf"/>
</dbReference>
<evidence type="ECO:0000256" key="15">
    <source>
        <dbReference type="RuleBase" id="RU003938"/>
    </source>
</evidence>
<keyword evidence="15" id="KW-0548">Nucleotidyltransferase</keyword>
<dbReference type="SUPFAM" id="SSF54427">
    <property type="entry name" value="NTF2-like"/>
    <property type="match status" value="1"/>
</dbReference>
<evidence type="ECO:0000256" key="11">
    <source>
        <dbReference type="ARBA" id="ARBA00023180"/>
    </source>
</evidence>
<comment type="similarity">
    <text evidence="4 16">Belongs to the glycosyl hydrolase 3 family.</text>
</comment>
<gene>
    <name evidence="20" type="ORF">BN1708_008147</name>
</gene>
<dbReference type="InterPro" id="IPR000374">
    <property type="entry name" value="PC_trans"/>
</dbReference>
<feature type="transmembrane region" description="Helical" evidence="18">
    <location>
        <begin position="299"/>
        <end position="317"/>
    </location>
</feature>
<accession>A0A0G4N182</accession>
<dbReference type="InterPro" id="IPR017853">
    <property type="entry name" value="GH"/>
</dbReference>
<organism evidence="20 21">
    <name type="scientific">Verticillium longisporum</name>
    <name type="common">Verticillium dahliae var. longisporum</name>
    <dbReference type="NCBI Taxonomy" id="100787"/>
    <lineage>
        <taxon>Eukaryota</taxon>
        <taxon>Fungi</taxon>
        <taxon>Dikarya</taxon>
        <taxon>Ascomycota</taxon>
        <taxon>Pezizomycotina</taxon>
        <taxon>Sordariomycetes</taxon>
        <taxon>Hypocreomycetidae</taxon>
        <taxon>Glomerellales</taxon>
        <taxon>Plectosphaerellaceae</taxon>
        <taxon>Verticillium</taxon>
    </lineage>
</organism>
<dbReference type="InterPro" id="IPR002772">
    <property type="entry name" value="Glyco_hydro_3_C"/>
</dbReference>
<feature type="region of interest" description="Disordered" evidence="17">
    <location>
        <begin position="1"/>
        <end position="21"/>
    </location>
</feature>
<dbReference type="InterPro" id="IPR019800">
    <property type="entry name" value="Glyco_hydro_3_AS"/>
</dbReference>
<comment type="similarity">
    <text evidence="5 15">Belongs to the CDS family.</text>
</comment>
<evidence type="ECO:0000256" key="4">
    <source>
        <dbReference type="ARBA" id="ARBA00005336"/>
    </source>
</evidence>
<evidence type="ECO:0000256" key="6">
    <source>
        <dbReference type="ARBA" id="ARBA00022679"/>
    </source>
</evidence>
<dbReference type="Pfam" id="PF01915">
    <property type="entry name" value="Glyco_hydro_3_C"/>
    <property type="match status" value="1"/>
</dbReference>
<evidence type="ECO:0000256" key="1">
    <source>
        <dbReference type="ARBA" id="ARBA00000448"/>
    </source>
</evidence>
<dbReference type="InterPro" id="IPR036962">
    <property type="entry name" value="Glyco_hydro_3_N_sf"/>
</dbReference>
<dbReference type="Gene3D" id="3.40.50.1700">
    <property type="entry name" value="Glycoside hydrolase family 3 C-terminal domain"/>
    <property type="match status" value="1"/>
</dbReference>
<dbReference type="PANTHER" id="PTHR42715">
    <property type="entry name" value="BETA-GLUCOSIDASE"/>
    <property type="match status" value="1"/>
</dbReference>
<evidence type="ECO:0000256" key="14">
    <source>
        <dbReference type="ARBA" id="ARBA00023326"/>
    </source>
</evidence>
<dbReference type="InterPro" id="IPR050288">
    <property type="entry name" value="Cellulose_deg_GH3"/>
</dbReference>
<name>A0A0G4N182_VERLO</name>
<dbReference type="InterPro" id="IPR026891">
    <property type="entry name" value="Fn3-like"/>
</dbReference>
<dbReference type="Gene3D" id="3.10.450.50">
    <property type="match status" value="1"/>
</dbReference>
<evidence type="ECO:0000256" key="3">
    <source>
        <dbReference type="ARBA" id="ARBA00004987"/>
    </source>
</evidence>
<dbReference type="SUPFAM" id="SSF51445">
    <property type="entry name" value="(Trans)glycosidases"/>
    <property type="match status" value="1"/>
</dbReference>
<evidence type="ECO:0000256" key="9">
    <source>
        <dbReference type="ARBA" id="ARBA00022989"/>
    </source>
</evidence>
<dbReference type="UniPathway" id="UPA00557">
    <property type="reaction ID" value="UER00614"/>
</dbReference>
<dbReference type="Gene3D" id="2.60.120.260">
    <property type="entry name" value="Galactose-binding domain-like"/>
    <property type="match status" value="1"/>
</dbReference>
<keyword evidence="14 16" id="KW-0624">Polysaccharide degradation</keyword>
<comment type="catalytic activity">
    <reaction evidence="15">
        <text>a 1,2-diacyl-sn-glycero-3-phosphate + CTP + H(+) = a CDP-1,2-diacyl-sn-glycerol + diphosphate</text>
        <dbReference type="Rhea" id="RHEA:16229"/>
        <dbReference type="ChEBI" id="CHEBI:15378"/>
        <dbReference type="ChEBI" id="CHEBI:33019"/>
        <dbReference type="ChEBI" id="CHEBI:37563"/>
        <dbReference type="ChEBI" id="CHEBI:58332"/>
        <dbReference type="ChEBI" id="CHEBI:58608"/>
        <dbReference type="EC" id="2.7.7.41"/>
    </reaction>
</comment>
<proteinExistence type="inferred from homology"/>
<comment type="subcellular location">
    <subcellularLocation>
        <location evidence="2">Membrane</location>
        <topology evidence="2">Multi-pass membrane protein</topology>
    </subcellularLocation>
</comment>
<evidence type="ECO:0000256" key="17">
    <source>
        <dbReference type="SAM" id="MobiDB-lite"/>
    </source>
</evidence>
<dbReference type="GO" id="GO:0008422">
    <property type="term" value="F:beta-glucosidase activity"/>
    <property type="evidence" value="ECO:0007669"/>
    <property type="project" value="UniProtKB-EC"/>
</dbReference>
<feature type="transmembrane region" description="Helical" evidence="18">
    <location>
        <begin position="164"/>
        <end position="184"/>
    </location>
</feature>
<dbReference type="PROSITE" id="PS00775">
    <property type="entry name" value="GLYCOSYL_HYDROL_F3"/>
    <property type="match status" value="1"/>
</dbReference>
<keyword evidence="7 15" id="KW-0812">Transmembrane</keyword>
<evidence type="ECO:0000313" key="21">
    <source>
        <dbReference type="Proteomes" id="UP000044602"/>
    </source>
</evidence>
<protein>
    <recommendedName>
        <fullName evidence="15">Phosphatidate cytidylyltransferase</fullName>
        <ecNumber evidence="15">2.7.7.41</ecNumber>
        <ecNumber evidence="16">3.2.1.21</ecNumber>
    </recommendedName>
</protein>
<comment type="catalytic activity">
    <reaction evidence="1 16">
        <text>Hydrolysis of terminal, non-reducing beta-D-glucosyl residues with release of beta-D-glucose.</text>
        <dbReference type="EC" id="3.2.1.21"/>
    </reaction>
</comment>
<feature type="domain" description="PA14" evidence="19">
    <location>
        <begin position="1300"/>
        <end position="1453"/>
    </location>
</feature>
<keyword evidence="10 18" id="KW-0472">Membrane</keyword>
<keyword evidence="9 18" id="KW-1133">Transmembrane helix</keyword>
<dbReference type="InterPro" id="IPR032710">
    <property type="entry name" value="NTF2-like_dom_sf"/>
</dbReference>
<keyword evidence="6 15" id="KW-0808">Transferase</keyword>
<evidence type="ECO:0000256" key="5">
    <source>
        <dbReference type="ARBA" id="ARBA00010185"/>
    </source>
</evidence>
<feature type="transmembrane region" description="Helical" evidence="18">
    <location>
        <begin position="204"/>
        <end position="221"/>
    </location>
</feature>
<evidence type="ECO:0000256" key="10">
    <source>
        <dbReference type="ARBA" id="ARBA00023136"/>
    </source>
</evidence>
<feature type="transmembrane region" description="Helical" evidence="18">
    <location>
        <begin position="233"/>
        <end position="251"/>
    </location>
</feature>
<dbReference type="PROSITE" id="PS51820">
    <property type="entry name" value="PA14"/>
    <property type="match status" value="1"/>
</dbReference>
<evidence type="ECO:0000313" key="20">
    <source>
        <dbReference type="EMBL" id="CRK40212.1"/>
    </source>
</evidence>
<dbReference type="GO" id="GO:0030245">
    <property type="term" value="P:cellulose catabolic process"/>
    <property type="evidence" value="ECO:0007669"/>
    <property type="project" value="UniProtKB-UniPathway"/>
</dbReference>
<dbReference type="PROSITE" id="PS01315">
    <property type="entry name" value="CDS"/>
    <property type="match status" value="1"/>
</dbReference>
<dbReference type="InterPro" id="IPR001764">
    <property type="entry name" value="Glyco_hydro_3_N"/>
</dbReference>
<sequence length="1734" mass="188907">MFSDEAISRQPYRLSGDPSSCCNATRRVLAECSGVKFPHKANNGNADGRRSSFSDYSEDGSPIKQRSGSGQQAPLDGIAEQPQLSPAEAAAEEKRVAHEKRKTDFKVRTFWTFVMFAGFFAALFSGHMYIICVMTVIQVVCFKEVIAIASVPSRARQLRPSKSLNWYWLATTMYFLYGESVIYYFKHIVLVDKVLLPLATHHRFISFFLYIFGFVFFVTTLHAGHFKFQFTQFAWTHMALYLIVVQAHFVMNNVFEGLIWFFLPAALVITNDIFAYIVGMTFGRTQLIKLSPKKTVEGFVGAWVFTIVFGIILANILTRFSYFICPAHDLASNIFTGLECTPNPAFLPKTYKLPDLVFLPPNTDISFTIAPIQFHTLVLGTFASLIAPFGGFFASGLKRTFKIKDFGDSIPGHGGMTDRMDCQFIMGFFTYIYFHTFVSLNKEASLGAVLELAITGLTHEEQKELITGLGRYLSNQGLVNGEVLSACLDKALQHAYVASINCTASSCNAAWATAIHRPLTRRGHGPGLIILTEEGHGVPKDGMLDPPPAQKWAEEGFAIAAVTIGADAETVDLKQVLQNAADELDGLDVCDQKGRFGLIIYAAASSPVLSSLAKEGPIASIAAVVFFGARVDYGHGPALAHVAGSGAGQMESRTTDGKHYLYPSARPFFGVPAHTDYHAASASLAHTRTLSFLKPLLGGPYFDIEAVWEEHTQFEFGERSVEKTMATMVEQPYVNHIPTLTGGVGRERLTDFYRHHFIFSNPADTELELVSRTVGIDRVIDEFVLKCTHDRVIDWLLPGVPPTGKALTIPFTSVVNVRGDRLHHEHIAWDQATALRQLGLLPEYLPFPYAIDGHTPAEGRRFEYRVPVAGAETAAKLADEGAVESNAMFAYTTRESSIMSTTDVKAILSTLTLEEKISLTAGANFWETVSIADKGVHALKTSDGPNGARGATFAGGITSACFPAACNVASTFDVDIARRIGVALGEETQTKGARCLLAPTMCIQRHPLGGRNFESFSEDPFLSGKLAARNVEGVQSTGVSATIKHFAANEQETQRLSVDEEISERALREIYLKPFEIAIKEANPGAVMTAYNQVNGHHADSHPFLLKRVLRGDWKWDGLVMSDWGGVNSTADSLNAGLDLEMPGPTRWRKVEDVLAAVKAGKLTEETINDRALHVLRFLERQKVFEDPTIPDEKAVNKPEHQALIREAGGKGIVLLKNEGSVLPLTKEKVKGKKIALLGYATEGLAHGGGSASVNAHYKITPYDALKEAFGDDVEITYSKGAHTFRQLPLLAENVVSADGTTPGFTYSIYEPGKSKPIKATQGHKTSEVGILDAFDLENKEIELVGTFTPPETATYYYTLTGLGPSYVSIDDKVVFEQKDNCSDSMGFLFGGVPVPTMKFPFEAGKTYKLQVRSSPPAPVPGTDLGILEGRAGVRFGAMSATEHDRDILSEAVDAAKAADYAIVFTGHDPTWETEGQDQAGFHLPKDGSQDRLVAGVAKANPNTIVVNSTGVAVALPWLSEIKGLLQAWFPGQEAGNAIADVLTGARTPEGHLTCTFPKRLEDCPAYGNFPGKYVDGKLKVKYEEGVFVGYRHFDRLPADKVHFPFGFGLSYTTFDLADLAVKETSADAYSVSVKVSNTGAVEGATAVQIYAGAATPSDDTPIKALVSFQKVTLKPGESATVELPVQVRDFASWSEEAQKWVIKGGEYKISVGKSAGELVLSSSVQISDKSYEA</sequence>
<dbReference type="PRINTS" id="PR00133">
    <property type="entry name" value="GLHYDRLASE3"/>
</dbReference>
<keyword evidence="11" id="KW-0325">Glycoprotein</keyword>
<feature type="transmembrane region" description="Helical" evidence="18">
    <location>
        <begin position="257"/>
        <end position="278"/>
    </location>
</feature>